<evidence type="ECO:0008006" key="4">
    <source>
        <dbReference type="Google" id="ProtNLM"/>
    </source>
</evidence>
<dbReference type="RefSeq" id="WP_176071944.1">
    <property type="nucleotide sequence ID" value="NZ_JABWMJ010000028.1"/>
</dbReference>
<dbReference type="EMBL" id="JABWMJ010000028">
    <property type="protein sequence ID" value="NUZ09090.1"/>
    <property type="molecule type" value="Genomic_DNA"/>
</dbReference>
<feature type="transmembrane region" description="Helical" evidence="1">
    <location>
        <begin position="553"/>
        <end position="576"/>
    </location>
</feature>
<dbReference type="Gene3D" id="3.30.2010.10">
    <property type="entry name" value="Metalloproteases ('zincins'), catalytic domain"/>
    <property type="match status" value="1"/>
</dbReference>
<organism evidence="2 3">
    <name type="scientific">Piscinibacter koreensis</name>
    <dbReference type="NCBI Taxonomy" id="2742824"/>
    <lineage>
        <taxon>Bacteria</taxon>
        <taxon>Pseudomonadati</taxon>
        <taxon>Pseudomonadota</taxon>
        <taxon>Betaproteobacteria</taxon>
        <taxon>Burkholderiales</taxon>
        <taxon>Sphaerotilaceae</taxon>
        <taxon>Piscinibacter</taxon>
    </lineage>
</organism>
<keyword evidence="1" id="KW-1133">Transmembrane helix</keyword>
<name>A0A7Y6NTK9_9BURK</name>
<reference evidence="2 3" key="1">
    <citation type="submission" date="2020-06" db="EMBL/GenBank/DDBJ databases">
        <title>Schlegella sp. ID0723 isolated from air conditioner.</title>
        <authorList>
            <person name="Kim D.Y."/>
            <person name="Kim D.-U."/>
        </authorList>
    </citation>
    <scope>NUCLEOTIDE SEQUENCE [LARGE SCALE GENOMIC DNA]</scope>
    <source>
        <strain evidence="2 3">ID0723</strain>
    </source>
</reference>
<dbReference type="Proteomes" id="UP000529637">
    <property type="component" value="Unassembled WGS sequence"/>
</dbReference>
<protein>
    <recommendedName>
        <fullName evidence="4">Peptidase M48 domain-containing protein</fullName>
    </recommendedName>
</protein>
<feature type="transmembrane region" description="Helical" evidence="1">
    <location>
        <begin position="481"/>
        <end position="498"/>
    </location>
</feature>
<feature type="transmembrane region" description="Helical" evidence="1">
    <location>
        <begin position="20"/>
        <end position="42"/>
    </location>
</feature>
<evidence type="ECO:0000313" key="3">
    <source>
        <dbReference type="Proteomes" id="UP000529637"/>
    </source>
</evidence>
<feature type="transmembrane region" description="Helical" evidence="1">
    <location>
        <begin position="73"/>
        <end position="96"/>
    </location>
</feature>
<evidence type="ECO:0000256" key="1">
    <source>
        <dbReference type="SAM" id="Phobius"/>
    </source>
</evidence>
<feature type="transmembrane region" description="Helical" evidence="1">
    <location>
        <begin position="412"/>
        <end position="430"/>
    </location>
</feature>
<sequence>MDSPRDLSAVAIELATYKLVLFGMVVPVLSLGGLTFLIHQAVVDAYRLARRLAALLGVDFKPVAQVNFEGRTFLAVAAAILLLGLVVFTVQFAAALKRGRSLRTLPDAWSDRRFREVPAGLRSLLESKVRCLWAQMFADPEPAPRVLCFASTGLSACVTEAEGRPAIALSTGLIDQVSKGEERLASVILLHEMAHLAGGDLAQFRSFAAFVEAYRRTLLILLGTAAVISLVSMLAEYFDLAGIDQRSPSFVAYLTTIARDLVFCYVSMILVLRYVALIIMLTELRADLRAAMALGGLGMFASTVRNASGVRASSHRHLLRTWIGTRVAHLTADERLSLLEQPRRLFTPKYRYFAASLALSVFMIVNGSLAFSGFDWILQAAVVATIAAVNAITVAMFFGVDRVMPGGVGLRRGLATAAIVVAVNGLFLFSPTEVMGTTRTMVVAVSDPNFAYGPSEIRRFLSEWYGAAAKPAIDAILDGRAQLWTLVVFLALQALAKMRGTGQSKAFGAAAAATAFSTLVVAAGAPFATYLLLPQPLWESRNQLAQLMASYGPAIPVAAGAVIGIVAGVFGARAAVCP</sequence>
<feature type="transmembrane region" description="Helical" evidence="1">
    <location>
        <begin position="377"/>
        <end position="400"/>
    </location>
</feature>
<feature type="transmembrane region" description="Helical" evidence="1">
    <location>
        <begin position="352"/>
        <end position="371"/>
    </location>
</feature>
<keyword evidence="3" id="KW-1185">Reference proteome</keyword>
<feature type="transmembrane region" description="Helical" evidence="1">
    <location>
        <begin position="218"/>
        <end position="238"/>
    </location>
</feature>
<keyword evidence="1" id="KW-0472">Membrane</keyword>
<dbReference type="AlphaFoldDB" id="A0A7Y6NTK9"/>
<accession>A0A7Y6NTK9</accession>
<gene>
    <name evidence="2" type="ORF">HQN59_25455</name>
</gene>
<proteinExistence type="predicted"/>
<comment type="caution">
    <text evidence="2">The sequence shown here is derived from an EMBL/GenBank/DDBJ whole genome shotgun (WGS) entry which is preliminary data.</text>
</comment>
<feature type="transmembrane region" description="Helical" evidence="1">
    <location>
        <begin position="510"/>
        <end position="533"/>
    </location>
</feature>
<evidence type="ECO:0000313" key="2">
    <source>
        <dbReference type="EMBL" id="NUZ09090.1"/>
    </source>
</evidence>
<feature type="transmembrane region" description="Helical" evidence="1">
    <location>
        <begin position="250"/>
        <end position="275"/>
    </location>
</feature>
<keyword evidence="1" id="KW-0812">Transmembrane</keyword>